<evidence type="ECO:0000256" key="3">
    <source>
        <dbReference type="ARBA" id="ARBA00022670"/>
    </source>
</evidence>
<dbReference type="PANTHER" id="PTHR33695">
    <property type="entry name" value="LIPOPROTEIN SIGNAL PEPTIDASE"/>
    <property type="match status" value="1"/>
</dbReference>
<dbReference type="AlphaFoldDB" id="A0A2S6HR33"/>
<name>A0A2S6HR33_9FIRM</name>
<feature type="active site" evidence="9">
    <location>
        <position position="121"/>
    </location>
</feature>
<evidence type="ECO:0000256" key="2">
    <source>
        <dbReference type="ARBA" id="ARBA00022475"/>
    </source>
</evidence>
<keyword evidence="13" id="KW-1185">Reference proteome</keyword>
<accession>A0A2S6HR33</accession>
<feature type="transmembrane region" description="Helical" evidence="9">
    <location>
        <begin position="131"/>
        <end position="155"/>
    </location>
</feature>
<evidence type="ECO:0000256" key="7">
    <source>
        <dbReference type="ARBA" id="ARBA00022989"/>
    </source>
</evidence>
<comment type="catalytic activity">
    <reaction evidence="9 10">
        <text>Release of signal peptides from bacterial membrane prolipoproteins. Hydrolyzes -Xaa-Yaa-Zaa-|-(S,diacylglyceryl)Cys-, in which Xaa is hydrophobic (preferably Leu), and Yaa (Ala or Ser) and Zaa (Gly or Ala) have small, neutral side chains.</text>
        <dbReference type="EC" id="3.4.23.36"/>
    </reaction>
</comment>
<feature type="active site" evidence="9">
    <location>
        <position position="137"/>
    </location>
</feature>
<keyword evidence="4 9" id="KW-0812">Transmembrane</keyword>
<dbReference type="RefSeq" id="WP_104437440.1">
    <property type="nucleotide sequence ID" value="NZ_PTJA01000007.1"/>
</dbReference>
<evidence type="ECO:0000256" key="11">
    <source>
        <dbReference type="RuleBase" id="RU004181"/>
    </source>
</evidence>
<dbReference type="EMBL" id="PTJA01000007">
    <property type="protein sequence ID" value="PPK80102.1"/>
    <property type="molecule type" value="Genomic_DNA"/>
</dbReference>
<dbReference type="EC" id="3.4.23.36" evidence="9"/>
<comment type="function">
    <text evidence="9 10">This protein specifically catalyzes the removal of signal peptides from prolipoproteins.</text>
</comment>
<protein>
    <recommendedName>
        <fullName evidence="9">Lipoprotein signal peptidase</fullName>
        <ecNumber evidence="9">3.4.23.36</ecNumber>
    </recommendedName>
    <alternativeName>
        <fullName evidence="9">Prolipoprotein signal peptidase</fullName>
    </alternativeName>
    <alternativeName>
        <fullName evidence="9">Signal peptidase II</fullName>
        <shortName evidence="9">SPase II</shortName>
    </alternativeName>
</protein>
<comment type="subcellular location">
    <subcellularLocation>
        <location evidence="9">Cell membrane</location>
        <topology evidence="9">Multi-pass membrane protein</topology>
    </subcellularLocation>
</comment>
<dbReference type="GO" id="GO:0005886">
    <property type="term" value="C:plasma membrane"/>
    <property type="evidence" value="ECO:0007669"/>
    <property type="project" value="UniProtKB-SubCell"/>
</dbReference>
<dbReference type="UniPathway" id="UPA00665"/>
<dbReference type="OrthoDB" id="9810259at2"/>
<comment type="caution">
    <text evidence="12">The sequence shown here is derived from an EMBL/GenBank/DDBJ whole genome shotgun (WGS) entry which is preliminary data.</text>
</comment>
<evidence type="ECO:0000256" key="8">
    <source>
        <dbReference type="ARBA" id="ARBA00023136"/>
    </source>
</evidence>
<evidence type="ECO:0000256" key="1">
    <source>
        <dbReference type="ARBA" id="ARBA00006139"/>
    </source>
</evidence>
<keyword evidence="3 9" id="KW-0645">Protease</keyword>
<dbReference type="Pfam" id="PF01252">
    <property type="entry name" value="Peptidase_A8"/>
    <property type="match status" value="1"/>
</dbReference>
<evidence type="ECO:0000256" key="4">
    <source>
        <dbReference type="ARBA" id="ARBA00022692"/>
    </source>
</evidence>
<dbReference type="InterPro" id="IPR001872">
    <property type="entry name" value="Peptidase_A8"/>
</dbReference>
<keyword evidence="7 9" id="KW-1133">Transmembrane helix</keyword>
<dbReference type="Proteomes" id="UP000237749">
    <property type="component" value="Unassembled WGS sequence"/>
</dbReference>
<keyword evidence="2 9" id="KW-1003">Cell membrane</keyword>
<keyword evidence="5 9" id="KW-0064">Aspartyl protease</keyword>
<organism evidence="12 13">
    <name type="scientific">Lacrimispora xylanisolvens</name>
    <dbReference type="NCBI Taxonomy" id="384636"/>
    <lineage>
        <taxon>Bacteria</taxon>
        <taxon>Bacillati</taxon>
        <taxon>Bacillota</taxon>
        <taxon>Clostridia</taxon>
        <taxon>Lachnospirales</taxon>
        <taxon>Lachnospiraceae</taxon>
        <taxon>Lacrimispora</taxon>
    </lineage>
</organism>
<comment type="similarity">
    <text evidence="1 9 11">Belongs to the peptidase A8 family.</text>
</comment>
<dbReference type="NCBIfam" id="TIGR00077">
    <property type="entry name" value="lspA"/>
    <property type="match status" value="1"/>
</dbReference>
<dbReference type="PRINTS" id="PR00781">
    <property type="entry name" value="LIPOSIGPTASE"/>
</dbReference>
<dbReference type="GO" id="GO:0004190">
    <property type="term" value="F:aspartic-type endopeptidase activity"/>
    <property type="evidence" value="ECO:0007669"/>
    <property type="project" value="UniProtKB-UniRule"/>
</dbReference>
<dbReference type="PANTHER" id="PTHR33695:SF1">
    <property type="entry name" value="LIPOPROTEIN SIGNAL PEPTIDASE"/>
    <property type="match status" value="1"/>
</dbReference>
<evidence type="ECO:0000256" key="5">
    <source>
        <dbReference type="ARBA" id="ARBA00022750"/>
    </source>
</evidence>
<evidence type="ECO:0000313" key="13">
    <source>
        <dbReference type="Proteomes" id="UP000237749"/>
    </source>
</evidence>
<evidence type="ECO:0000256" key="10">
    <source>
        <dbReference type="RuleBase" id="RU000594"/>
    </source>
</evidence>
<reference evidence="12 13" key="1">
    <citation type="submission" date="2018-02" db="EMBL/GenBank/DDBJ databases">
        <title>Genomic Encyclopedia of Archaeal and Bacterial Type Strains, Phase II (KMG-II): from individual species to whole genera.</title>
        <authorList>
            <person name="Goeker M."/>
        </authorList>
    </citation>
    <scope>NUCLEOTIDE SEQUENCE [LARGE SCALE GENOMIC DNA]</scope>
    <source>
        <strain evidence="12 13">DSM 3808</strain>
    </source>
</reference>
<dbReference type="PROSITE" id="PS00855">
    <property type="entry name" value="SPASE_II"/>
    <property type="match status" value="1"/>
</dbReference>
<dbReference type="HAMAP" id="MF_00161">
    <property type="entry name" value="LspA"/>
    <property type="match status" value="1"/>
</dbReference>
<keyword evidence="8 9" id="KW-0472">Membrane</keyword>
<evidence type="ECO:0000313" key="12">
    <source>
        <dbReference type="EMBL" id="PPK80102.1"/>
    </source>
</evidence>
<dbReference type="GO" id="GO:0006508">
    <property type="term" value="P:proteolysis"/>
    <property type="evidence" value="ECO:0007669"/>
    <property type="project" value="UniProtKB-KW"/>
</dbReference>
<evidence type="ECO:0000256" key="9">
    <source>
        <dbReference type="HAMAP-Rule" id="MF_00161"/>
    </source>
</evidence>
<feature type="transmembrane region" description="Helical" evidence="9">
    <location>
        <begin position="7"/>
        <end position="25"/>
    </location>
</feature>
<gene>
    <name evidence="9" type="primary">lspA</name>
    <name evidence="12" type="ORF">BXY41_10730</name>
</gene>
<proteinExistence type="inferred from homology"/>
<sequence length="172" mass="19899">MKQKTNLIIGMFIGFFCAIGLDQWTKLLAVRHLMGQKPYSVWNGVFELYYSENRGAAFGMLQGKQFFFLLIAVLVLGCAVYSISRMPATKKYIPLHLVAMFLSAGAVGNMIDRFTRGYVVDFLYFKLIDFPIFNVADCYVTVSMFIFLLLFLFYYKEEDLQCLSFRKKEEQA</sequence>
<evidence type="ECO:0000256" key="6">
    <source>
        <dbReference type="ARBA" id="ARBA00022801"/>
    </source>
</evidence>
<keyword evidence="6 9" id="KW-0378">Hydrolase</keyword>
<feature type="transmembrane region" description="Helical" evidence="9">
    <location>
        <begin position="92"/>
        <end position="111"/>
    </location>
</feature>
<comment type="pathway">
    <text evidence="9">Protein modification; lipoprotein biosynthesis (signal peptide cleavage).</text>
</comment>
<feature type="transmembrane region" description="Helical" evidence="9">
    <location>
        <begin position="66"/>
        <end position="83"/>
    </location>
</feature>